<gene>
    <name evidence="2" type="ORF">HF854_06605</name>
</gene>
<sequence>MNDTAITTARALFPRGLHQPQDSYRFGADALLLAAFAAESLASLPGTAPRKVAELGSGCGAALLGLCLYLSSGTAEMPEHCHQADALPRQCPCTQPSEAPSAAAGGQPTGEGRGGHNAPHLHALGLEQDTALCAAATANARLLGLEDVCRFRQGDLADTHFLRDCGENAFHLVLANPPYALTSSGRPSASARRDAALRGPASLHDGPHARQRRPGPNGVSDPLAVFCHAARRLLRHHGLFCCIFPAEDLSRLLSTLERERLGCRRILPLCPRAGEAAKRVLVLARKDAAAQCRLEAPLPLHDGQAWSRGALAFCPWLGAGHEEKR</sequence>
<dbReference type="InterPro" id="IPR050210">
    <property type="entry name" value="tRNA_Adenine-N(6)_MTase"/>
</dbReference>
<dbReference type="RefSeq" id="WP_168935584.1">
    <property type="nucleotide sequence ID" value="NZ_JABAFY010000019.1"/>
</dbReference>
<dbReference type="InterPro" id="IPR029063">
    <property type="entry name" value="SAM-dependent_MTases_sf"/>
</dbReference>
<keyword evidence="2" id="KW-0489">Methyltransferase</keyword>
<dbReference type="InterPro" id="IPR002052">
    <property type="entry name" value="DNA_methylase_N6_adenine_CS"/>
</dbReference>
<dbReference type="Gene3D" id="3.40.50.150">
    <property type="entry name" value="Vaccinia Virus protein VP39"/>
    <property type="match status" value="1"/>
</dbReference>
<evidence type="ECO:0000256" key="1">
    <source>
        <dbReference type="SAM" id="MobiDB-lite"/>
    </source>
</evidence>
<dbReference type="SUPFAM" id="SSF53335">
    <property type="entry name" value="S-adenosyl-L-methionine-dependent methyltransferases"/>
    <property type="match status" value="1"/>
</dbReference>
<accession>A0A848CF60</accession>
<reference evidence="2 3" key="1">
    <citation type="submission" date="2020-04" db="EMBL/GenBank/DDBJ databases">
        <authorList>
            <person name="Hitch T.C.A."/>
            <person name="Wylensek D."/>
            <person name="Clavel T."/>
        </authorList>
    </citation>
    <scope>NUCLEOTIDE SEQUENCE [LARGE SCALE GENOMIC DNA]</scope>
    <source>
        <strain evidence="2 3">PG-251-APC-1</strain>
    </source>
</reference>
<dbReference type="PANTHER" id="PTHR47739:SF1">
    <property type="entry name" value="TRNA1(VAL) (ADENINE(37)-N6)-METHYLTRANSFERASE"/>
    <property type="match status" value="1"/>
</dbReference>
<dbReference type="GO" id="GO:0003676">
    <property type="term" value="F:nucleic acid binding"/>
    <property type="evidence" value="ECO:0007669"/>
    <property type="project" value="InterPro"/>
</dbReference>
<dbReference type="EMBL" id="JABAFY010000019">
    <property type="protein sequence ID" value="NME52204.1"/>
    <property type="molecule type" value="Genomic_DNA"/>
</dbReference>
<feature type="region of interest" description="Disordered" evidence="1">
    <location>
        <begin position="182"/>
        <end position="217"/>
    </location>
</feature>
<comment type="caution">
    <text evidence="2">The sequence shown here is derived from an EMBL/GenBank/DDBJ whole genome shotgun (WGS) entry which is preliminary data.</text>
</comment>
<protein>
    <submittedName>
        <fullName evidence="2">N-6 DNA methylase</fullName>
    </submittedName>
</protein>
<dbReference type="GO" id="GO:0008168">
    <property type="term" value="F:methyltransferase activity"/>
    <property type="evidence" value="ECO:0007669"/>
    <property type="project" value="UniProtKB-KW"/>
</dbReference>
<evidence type="ECO:0000313" key="3">
    <source>
        <dbReference type="Proteomes" id="UP000522333"/>
    </source>
</evidence>
<dbReference type="PROSITE" id="PS00092">
    <property type="entry name" value="N6_MTASE"/>
    <property type="match status" value="1"/>
</dbReference>
<dbReference type="Proteomes" id="UP000522333">
    <property type="component" value="Unassembled WGS sequence"/>
</dbReference>
<name>A0A848CF60_9BACT</name>
<organism evidence="2 3">
    <name type="scientific">Desulfovibrio piger</name>
    <dbReference type="NCBI Taxonomy" id="901"/>
    <lineage>
        <taxon>Bacteria</taxon>
        <taxon>Pseudomonadati</taxon>
        <taxon>Thermodesulfobacteriota</taxon>
        <taxon>Desulfovibrionia</taxon>
        <taxon>Desulfovibrionales</taxon>
        <taxon>Desulfovibrionaceae</taxon>
        <taxon>Desulfovibrio</taxon>
    </lineage>
</organism>
<feature type="region of interest" description="Disordered" evidence="1">
    <location>
        <begin position="92"/>
        <end position="117"/>
    </location>
</feature>
<proteinExistence type="predicted"/>
<dbReference type="GO" id="GO:0032259">
    <property type="term" value="P:methylation"/>
    <property type="evidence" value="ECO:0007669"/>
    <property type="project" value="UniProtKB-KW"/>
</dbReference>
<dbReference type="PANTHER" id="PTHR47739">
    <property type="entry name" value="TRNA1(VAL) (ADENINE(37)-N6)-METHYLTRANSFERASE"/>
    <property type="match status" value="1"/>
</dbReference>
<dbReference type="AlphaFoldDB" id="A0A848CF60"/>
<keyword evidence="2" id="KW-0808">Transferase</keyword>
<evidence type="ECO:0000313" key="2">
    <source>
        <dbReference type="EMBL" id="NME52204.1"/>
    </source>
</evidence>